<dbReference type="RefSeq" id="XP_055889465.1">
    <property type="nucleotide sequence ID" value="XM_056033490.1"/>
</dbReference>
<proteinExistence type="predicted"/>
<dbReference type="OrthoDB" id="75801at2759"/>
<evidence type="ECO:0000256" key="2">
    <source>
        <dbReference type="SAM" id="Coils"/>
    </source>
</evidence>
<dbReference type="Proteomes" id="UP001165740">
    <property type="component" value="Chromosome 1"/>
</dbReference>
<evidence type="ECO:0000313" key="8">
    <source>
        <dbReference type="RefSeq" id="XP_055889471.1"/>
    </source>
</evidence>
<feature type="coiled-coil region" evidence="2">
    <location>
        <begin position="746"/>
        <end position="796"/>
    </location>
</feature>
<evidence type="ECO:0000256" key="3">
    <source>
        <dbReference type="SAM" id="MobiDB-lite"/>
    </source>
</evidence>
<feature type="domain" description="Protein FAM184A/B N-terminal" evidence="4">
    <location>
        <begin position="48"/>
        <end position="258"/>
    </location>
</feature>
<feature type="coiled-coil region" evidence="2">
    <location>
        <begin position="957"/>
        <end position="1011"/>
    </location>
</feature>
<name>A0A9W3AQB4_BIOGL</name>
<dbReference type="RefSeq" id="XP_055889479.1">
    <property type="nucleotide sequence ID" value="XM_056033504.1"/>
</dbReference>
<evidence type="ECO:0000259" key="4">
    <source>
        <dbReference type="Pfam" id="PF15665"/>
    </source>
</evidence>
<feature type="coiled-coil region" evidence="2">
    <location>
        <begin position="102"/>
        <end position="129"/>
    </location>
</feature>
<dbReference type="PANTHER" id="PTHR18870">
    <property type="entry name" value="PROTEIN TAG-278-RELATED"/>
    <property type="match status" value="1"/>
</dbReference>
<evidence type="ECO:0000256" key="1">
    <source>
        <dbReference type="ARBA" id="ARBA00023054"/>
    </source>
</evidence>
<organism evidence="5 7">
    <name type="scientific">Biomphalaria glabrata</name>
    <name type="common">Bloodfluke planorb</name>
    <name type="synonym">Freshwater snail</name>
    <dbReference type="NCBI Taxonomy" id="6526"/>
    <lineage>
        <taxon>Eukaryota</taxon>
        <taxon>Metazoa</taxon>
        <taxon>Spiralia</taxon>
        <taxon>Lophotrochozoa</taxon>
        <taxon>Mollusca</taxon>
        <taxon>Gastropoda</taxon>
        <taxon>Heterobranchia</taxon>
        <taxon>Euthyneura</taxon>
        <taxon>Panpulmonata</taxon>
        <taxon>Hygrophila</taxon>
        <taxon>Lymnaeoidea</taxon>
        <taxon>Planorbidae</taxon>
        <taxon>Biomphalaria</taxon>
    </lineage>
</organism>
<evidence type="ECO:0000313" key="7">
    <source>
        <dbReference type="RefSeq" id="XP_055889465.1"/>
    </source>
</evidence>
<dbReference type="Pfam" id="PF15665">
    <property type="entry name" value="FAM184"/>
    <property type="match status" value="1"/>
</dbReference>
<dbReference type="RefSeq" id="XP_055889471.1">
    <property type="nucleotide sequence ID" value="XM_056033496.1"/>
</dbReference>
<reference evidence="6 7" key="1">
    <citation type="submission" date="2025-04" db="UniProtKB">
        <authorList>
            <consortium name="RefSeq"/>
        </authorList>
    </citation>
    <scope>IDENTIFICATION</scope>
</reference>
<sequence>MASGTKMSFNAYQSGKLGTLPQASQKELEVSQDMHLKMSKKIAQLTKVIYALNTKNDEHEQVLQTLRDQHEEEIQTILADSHKKMQVYKNRLEEEFSHKETIEALHAKIEEYRQKHETMEEKFLAFKAKTLELQDKERESYANRLFDMSHEVLLAKKDFEEHLKMFSSWKERIVAEHSVTLAELNSKHQKEVEDIRSFQRNQDDTWLNQCAKIEEKFKSQIESLQTHVDELKHEKIALEDDYIGKLEKAQAFYEKELEALKNSQSEGHSKELENLRKEIDRLKIDFGANEKELRKQIDRLVRQLADTEDNLELSKKQVESLQAEISGRDSSSSELSKQIQELKQDLKQKSSSLQNIETELAGSKQHCSNLADELLKKSTILGELEAHKLQKEDIIKALQEELEKLKERLTRLDAERSSLQSHAQSLSLEQNSQLKNLRQALEDMTVEKETLKQWSDKQIQSLRDELVRQENALTKDFNRRVEDTFAKHTVALEGQKKTAAEELLMKENKLKEQHQTELQRVVHDKDNLQKELDRLKADLGSKLTSAEQEVTRLEKLVKDSEEGLGSASGQLENLKTAAAQLRSELDKTRNDLRISKASEVSLQDDLDKLRSLHNNKMAEMAAELQNKLKALSEELDSKWSETMRVECGHLRQELTAQKEDEKKAALNQLTQLKNEEIATIRADLNARISQLQKKMEELQVQFDSTKSIHDADFAKWKFERDEEKERLSREMLEAAREYSNKISIMKEVHEEEMKKLKSQLEQEKMSLEAELRKRHMEEVQAQLSAHKAAMNQKDQLAKQEMQTSLDSLKDKHVQELERFQAQLEQEKLFELKNLKDVHQNELTAARMELDRAVEISKQKEKDHQLQSEELKTEIGYREQHIKNLQDQLMKVQEQTSKLKQEIDSKLMEIKQIQKQAALQLRLQEDKFKGQHQVLVDNMTADHLREQQEMLSQFNTAQSMMKDKISLLQIELEEANDRYTRRESRPEDLELIDSLRCEVSEREIRIKDLIEEKRFYQLELVNRETNFNKVFNATPNVGVLNPFQKPKKKVEKAFGSGISATQRLDPLPGSPLHDGQLNPAKPLPPPTTFTKKFLR</sequence>
<dbReference type="GeneID" id="106062496"/>
<evidence type="ECO:0000313" key="6">
    <source>
        <dbReference type="RefSeq" id="XP_055889459.1"/>
    </source>
</evidence>
<keyword evidence="5" id="KW-1185">Reference proteome</keyword>
<dbReference type="AlphaFoldDB" id="A0A9W3AQB4"/>
<evidence type="ECO:0000313" key="9">
    <source>
        <dbReference type="RefSeq" id="XP_055889479.1"/>
    </source>
</evidence>
<gene>
    <name evidence="6 7 8 9" type="primary">LOC106062496</name>
</gene>
<evidence type="ECO:0000313" key="5">
    <source>
        <dbReference type="Proteomes" id="UP001165740"/>
    </source>
</evidence>
<dbReference type="InterPro" id="IPR039478">
    <property type="entry name" value="FAM184A/B_N"/>
</dbReference>
<feature type="coiled-coil region" evidence="2">
    <location>
        <begin position="49"/>
        <end position="76"/>
    </location>
</feature>
<dbReference type="PANTHER" id="PTHR18870:SF9">
    <property type="entry name" value="PROTEIN TAG-278-RELATED"/>
    <property type="match status" value="1"/>
</dbReference>
<dbReference type="Gene3D" id="1.10.287.1490">
    <property type="match status" value="1"/>
</dbReference>
<feature type="coiled-coil region" evidence="2">
    <location>
        <begin position="181"/>
        <end position="454"/>
    </location>
</feature>
<keyword evidence="1 2" id="KW-0175">Coiled coil</keyword>
<dbReference type="OMA" id="LXLEEME"/>
<accession>A0A9W3AQB4</accession>
<dbReference type="RefSeq" id="XP_055889459.1">
    <property type="nucleotide sequence ID" value="XM_056033484.1"/>
</dbReference>
<protein>
    <submittedName>
        <fullName evidence="6 7">Protein FAM184A-like</fullName>
    </submittedName>
</protein>
<feature type="coiled-coil region" evidence="2">
    <location>
        <begin position="881"/>
        <end position="915"/>
    </location>
</feature>
<feature type="coiled-coil region" evidence="2">
    <location>
        <begin position="511"/>
        <end position="708"/>
    </location>
</feature>
<feature type="region of interest" description="Disordered" evidence="3">
    <location>
        <begin position="1059"/>
        <end position="1094"/>
    </location>
</feature>